<protein>
    <recommendedName>
        <fullName evidence="3">Tetratricopeptide repeat protein</fullName>
    </recommendedName>
</protein>
<dbReference type="Proteomes" id="UP000809431">
    <property type="component" value="Unassembled WGS sequence"/>
</dbReference>
<dbReference type="RefSeq" id="WP_203539999.1">
    <property type="nucleotide sequence ID" value="NZ_JAESND010000015.1"/>
</dbReference>
<dbReference type="InterPro" id="IPR011990">
    <property type="entry name" value="TPR-like_helical_dom_sf"/>
</dbReference>
<proteinExistence type="predicted"/>
<sequence length="150" mass="16504">MGKYIRKAERLAQMSPDEREAFELANQGIRLGAEGRHAESVEQWQLAAQIAARSLPEEPIRFWIDGGLAAALYEVGRYRESIVAAERARPFCLSLPQPSATLSLARSWLALGEAASARPYLQALRDMIGDDDLASYDPALYAQLKGVLDG</sequence>
<reference evidence="1 2" key="1">
    <citation type="submission" date="2021-01" db="EMBL/GenBank/DDBJ databases">
        <title>Draft Genome Sequence and Polyhydroxyalkanoate Biosynthetic Potential of Jeongeupia naejangsanensis Type Strain DSM 24253.</title>
        <authorList>
            <person name="Turrini P."/>
            <person name="Artuso I."/>
            <person name="Lugli G.A."/>
            <person name="Frangipani E."/>
            <person name="Ventura M."/>
            <person name="Visca P."/>
        </authorList>
    </citation>
    <scope>NUCLEOTIDE SEQUENCE [LARGE SCALE GENOMIC DNA]</scope>
    <source>
        <strain evidence="1 2">DSM 24253</strain>
    </source>
</reference>
<gene>
    <name evidence="1" type="ORF">JMJ54_18430</name>
</gene>
<dbReference type="SUPFAM" id="SSF48452">
    <property type="entry name" value="TPR-like"/>
    <property type="match status" value="1"/>
</dbReference>
<evidence type="ECO:0000313" key="1">
    <source>
        <dbReference type="EMBL" id="MBM3117815.1"/>
    </source>
</evidence>
<dbReference type="Gene3D" id="1.25.40.10">
    <property type="entry name" value="Tetratricopeptide repeat domain"/>
    <property type="match status" value="1"/>
</dbReference>
<evidence type="ECO:0000313" key="2">
    <source>
        <dbReference type="Proteomes" id="UP000809431"/>
    </source>
</evidence>
<keyword evidence="2" id="KW-1185">Reference proteome</keyword>
<comment type="caution">
    <text evidence="1">The sequence shown here is derived from an EMBL/GenBank/DDBJ whole genome shotgun (WGS) entry which is preliminary data.</text>
</comment>
<organism evidence="1 2">
    <name type="scientific">Jeongeupia naejangsanensis</name>
    <dbReference type="NCBI Taxonomy" id="613195"/>
    <lineage>
        <taxon>Bacteria</taxon>
        <taxon>Pseudomonadati</taxon>
        <taxon>Pseudomonadota</taxon>
        <taxon>Betaproteobacteria</taxon>
        <taxon>Neisseriales</taxon>
        <taxon>Chitinibacteraceae</taxon>
        <taxon>Jeongeupia</taxon>
    </lineage>
</organism>
<dbReference type="EMBL" id="JAESND010000015">
    <property type="protein sequence ID" value="MBM3117815.1"/>
    <property type="molecule type" value="Genomic_DNA"/>
</dbReference>
<name>A0ABS2BQT1_9NEIS</name>
<evidence type="ECO:0008006" key="3">
    <source>
        <dbReference type="Google" id="ProtNLM"/>
    </source>
</evidence>
<accession>A0ABS2BQT1</accession>